<keyword evidence="1" id="KW-0812">Transmembrane</keyword>
<feature type="transmembrane region" description="Helical" evidence="1">
    <location>
        <begin position="20"/>
        <end position="38"/>
    </location>
</feature>
<accession>A0ABS4K5L1</accession>
<feature type="transmembrane region" description="Helical" evidence="1">
    <location>
        <begin position="170"/>
        <end position="189"/>
    </location>
</feature>
<evidence type="ECO:0000313" key="3">
    <source>
        <dbReference type="Proteomes" id="UP001519308"/>
    </source>
</evidence>
<feature type="transmembrane region" description="Helical" evidence="1">
    <location>
        <begin position="80"/>
        <end position="99"/>
    </location>
</feature>
<sequence length="245" mass="27491">MKSLKVAKYEFFDALNSIKVYYAIIIVIFASMTLLAGTNGGEIRSSGVEFSTAIFIFIAGLNSFKNSFKFTQGNNITRKTFFKGVMISTLPIAALMAVADVILNRMYNLFVVCPTMYDMLYDKGFGQSVWSQSNSLGTLFGTVLFLVFLYTMTFNLGIFINLIYYRSNTVLKVIISVAPFVLITLIGNFHDLFPKEFWNGVGNFLVNAFGLNDYNPYAAVFSFFIIAVILSGFIFLLIRRAVVKD</sequence>
<evidence type="ECO:0000313" key="2">
    <source>
        <dbReference type="EMBL" id="MBP2023062.1"/>
    </source>
</evidence>
<comment type="caution">
    <text evidence="2">The sequence shown here is derived from an EMBL/GenBank/DDBJ whole genome shotgun (WGS) entry which is preliminary data.</text>
</comment>
<gene>
    <name evidence="2" type="ORF">J2Z44_002887</name>
</gene>
<proteinExistence type="predicted"/>
<evidence type="ECO:0000256" key="1">
    <source>
        <dbReference type="SAM" id="Phobius"/>
    </source>
</evidence>
<name>A0ABS4K5L1_9CLOT</name>
<keyword evidence="1" id="KW-1133">Transmembrane helix</keyword>
<protein>
    <recommendedName>
        <fullName evidence="4">ABC transporter permease</fullName>
    </recommendedName>
</protein>
<feature type="transmembrane region" description="Helical" evidence="1">
    <location>
        <begin position="217"/>
        <end position="238"/>
    </location>
</feature>
<feature type="transmembrane region" description="Helical" evidence="1">
    <location>
        <begin position="139"/>
        <end position="163"/>
    </location>
</feature>
<organism evidence="2 3">
    <name type="scientific">Clostridium punense</name>
    <dbReference type="NCBI Taxonomy" id="1054297"/>
    <lineage>
        <taxon>Bacteria</taxon>
        <taxon>Bacillati</taxon>
        <taxon>Bacillota</taxon>
        <taxon>Clostridia</taxon>
        <taxon>Eubacteriales</taxon>
        <taxon>Clostridiaceae</taxon>
        <taxon>Clostridium</taxon>
    </lineage>
</organism>
<dbReference type="EMBL" id="JAGGLL010000022">
    <property type="protein sequence ID" value="MBP2023062.1"/>
    <property type="molecule type" value="Genomic_DNA"/>
</dbReference>
<keyword evidence="1" id="KW-0472">Membrane</keyword>
<feature type="transmembrane region" description="Helical" evidence="1">
    <location>
        <begin position="50"/>
        <end position="68"/>
    </location>
</feature>
<dbReference type="RefSeq" id="WP_021282334.1">
    <property type="nucleotide sequence ID" value="NZ_JAGGLL010000022.1"/>
</dbReference>
<reference evidence="2 3" key="1">
    <citation type="submission" date="2021-03" db="EMBL/GenBank/DDBJ databases">
        <title>Genomic Encyclopedia of Type Strains, Phase IV (KMG-IV): sequencing the most valuable type-strain genomes for metagenomic binning, comparative biology and taxonomic classification.</title>
        <authorList>
            <person name="Goeker M."/>
        </authorList>
    </citation>
    <scope>NUCLEOTIDE SEQUENCE [LARGE SCALE GENOMIC DNA]</scope>
    <source>
        <strain evidence="2 3">DSM 28650</strain>
    </source>
</reference>
<keyword evidence="3" id="KW-1185">Reference proteome</keyword>
<evidence type="ECO:0008006" key="4">
    <source>
        <dbReference type="Google" id="ProtNLM"/>
    </source>
</evidence>
<dbReference type="Proteomes" id="UP001519308">
    <property type="component" value="Unassembled WGS sequence"/>
</dbReference>